<evidence type="ECO:0000256" key="2">
    <source>
        <dbReference type="ARBA" id="ARBA00022559"/>
    </source>
</evidence>
<keyword evidence="4" id="KW-0560">Oxidoreductase</keyword>
<dbReference type="Gene3D" id="1.25.40.10">
    <property type="entry name" value="Tetratricopeptide repeat domain"/>
    <property type="match status" value="1"/>
</dbReference>
<organism evidence="7 8">
    <name type="scientific">Durusdinium trenchii</name>
    <dbReference type="NCBI Taxonomy" id="1381693"/>
    <lineage>
        <taxon>Eukaryota</taxon>
        <taxon>Sar</taxon>
        <taxon>Alveolata</taxon>
        <taxon>Dinophyceae</taxon>
        <taxon>Suessiales</taxon>
        <taxon>Symbiodiniaceae</taxon>
        <taxon>Durusdinium</taxon>
    </lineage>
</organism>
<feature type="region of interest" description="Disordered" evidence="5">
    <location>
        <begin position="64"/>
        <end position="93"/>
    </location>
</feature>
<dbReference type="Proteomes" id="UP001642464">
    <property type="component" value="Unassembled WGS sequence"/>
</dbReference>
<keyword evidence="2 7" id="KW-0575">Peroxidase</keyword>
<dbReference type="InterPro" id="IPR011990">
    <property type="entry name" value="TPR-like_helical_dom_sf"/>
</dbReference>
<keyword evidence="3" id="KW-0049">Antioxidant</keyword>
<evidence type="ECO:0000259" key="6">
    <source>
        <dbReference type="Pfam" id="PF08534"/>
    </source>
</evidence>
<feature type="region of interest" description="Disordered" evidence="5">
    <location>
        <begin position="1"/>
        <end position="23"/>
    </location>
</feature>
<dbReference type="PANTHER" id="PTHR10430">
    <property type="entry name" value="PEROXIREDOXIN"/>
    <property type="match status" value="1"/>
</dbReference>
<protein>
    <submittedName>
        <fullName evidence="7">Chloroplastic (Glutaredoxin-dependent peroxiredoxin) (Peroxiredoxin IIE-1) (Thioredoxin peroxidase 2E-1)</fullName>
    </submittedName>
</protein>
<sequence>MATRPVSALLRNSAWPPDTGPPTAHTIAMESTQQSRWRHGAKALRENPVSRSLSRAIALVRDGLAPQPKRTANVRSSPSGGSSRGGAFAPAKSDPSYGYALRRRQNSKGLWRQRYRAKVDQRWIQEYDEAFAYNSAISACERSHCQSDSIEQIINKLKLCSVAVSALQPGTVGSTGDILERIVLTSRATAIGACEKGGEWLLALQILEQMTHESIEGNTVTVTVTYCAAMSVAQDCSFANISFKRLEIAANHERGTGDLDVILANSAVEVTYTAAISSCEPSAKWDVALALFMEMTQEIPQKSSETGMQAGLCPENPTVMEVSSEGRRRMDRERLDAPAHHEPYEYFDAVTGATLRKEAVLAARQVEMDQPVYAKVPFDECYPTTGRFQVRASQNARALLLEALKALFVRYDFHDGQRMQCRFSVGSPRAVNFPRLMEYKLERQTLRAKIIVKQLKLEGTKTGLHGKTPVLSQGKEFEWEYVADLYTKLLSAETCRRRRHTVPGYLAKQAELKAKGVSDVIVYCVNDCAVMDAWAKDLKVDGSIVSCYGDSGSLLTKACGLELKHPGVLQVLGNPRCKRSTMIVEDMVVKEIFVAESENDPSGDAAPESTFVDNILAHL</sequence>
<keyword evidence="8" id="KW-1185">Reference proteome</keyword>
<reference evidence="7 8" key="1">
    <citation type="submission" date="2024-02" db="EMBL/GenBank/DDBJ databases">
        <authorList>
            <person name="Chen Y."/>
            <person name="Shah S."/>
            <person name="Dougan E. K."/>
            <person name="Thang M."/>
            <person name="Chan C."/>
        </authorList>
    </citation>
    <scope>NUCLEOTIDE SEQUENCE [LARGE SCALE GENOMIC DNA]</scope>
</reference>
<dbReference type="InterPro" id="IPR013740">
    <property type="entry name" value="Redoxin"/>
</dbReference>
<accession>A0ABP0JQK8</accession>
<evidence type="ECO:0000256" key="3">
    <source>
        <dbReference type="ARBA" id="ARBA00022862"/>
    </source>
</evidence>
<evidence type="ECO:0000313" key="7">
    <source>
        <dbReference type="EMBL" id="CAK9016725.1"/>
    </source>
</evidence>
<dbReference type="SUPFAM" id="SSF52833">
    <property type="entry name" value="Thioredoxin-like"/>
    <property type="match status" value="1"/>
</dbReference>
<proteinExistence type="inferred from homology"/>
<comment type="similarity">
    <text evidence="1">Belongs to the peroxiredoxin family. Prx5 subfamily.</text>
</comment>
<evidence type="ECO:0000256" key="4">
    <source>
        <dbReference type="ARBA" id="ARBA00023002"/>
    </source>
</evidence>
<feature type="domain" description="Redoxin" evidence="6">
    <location>
        <begin position="501"/>
        <end position="600"/>
    </location>
</feature>
<name>A0ABP0JQK8_9DINO</name>
<dbReference type="GO" id="GO:0004601">
    <property type="term" value="F:peroxidase activity"/>
    <property type="evidence" value="ECO:0007669"/>
    <property type="project" value="UniProtKB-KW"/>
</dbReference>
<dbReference type="PANTHER" id="PTHR10430:SF16">
    <property type="entry name" value="PEROXIREDOXIN-5, MITOCHONDRIAL"/>
    <property type="match status" value="1"/>
</dbReference>
<dbReference type="InterPro" id="IPR036249">
    <property type="entry name" value="Thioredoxin-like_sf"/>
</dbReference>
<dbReference type="Pfam" id="PF08534">
    <property type="entry name" value="Redoxin"/>
    <property type="match status" value="1"/>
</dbReference>
<evidence type="ECO:0000313" key="8">
    <source>
        <dbReference type="Proteomes" id="UP001642464"/>
    </source>
</evidence>
<evidence type="ECO:0000256" key="1">
    <source>
        <dbReference type="ARBA" id="ARBA00010505"/>
    </source>
</evidence>
<dbReference type="Gene3D" id="3.40.30.10">
    <property type="entry name" value="Glutaredoxin"/>
    <property type="match status" value="1"/>
</dbReference>
<dbReference type="EMBL" id="CAXAMM010008213">
    <property type="protein sequence ID" value="CAK9016725.1"/>
    <property type="molecule type" value="Genomic_DNA"/>
</dbReference>
<dbReference type="InterPro" id="IPR037944">
    <property type="entry name" value="PRX5-like"/>
</dbReference>
<evidence type="ECO:0000256" key="5">
    <source>
        <dbReference type="SAM" id="MobiDB-lite"/>
    </source>
</evidence>
<comment type="caution">
    <text evidence="7">The sequence shown here is derived from an EMBL/GenBank/DDBJ whole genome shotgun (WGS) entry which is preliminary data.</text>
</comment>
<gene>
    <name evidence="7" type="ORF">SCF082_LOCUS13310</name>
</gene>